<dbReference type="Pfam" id="PF12872">
    <property type="entry name" value="OST-HTH"/>
    <property type="match status" value="2"/>
</dbReference>
<accession>A0A9W7AWG2</accession>
<dbReference type="Proteomes" id="UP001162640">
    <property type="component" value="Unassembled WGS sequence"/>
</dbReference>
<name>A0A9W7AWG2_9STRA</name>
<gene>
    <name evidence="2" type="ORF">TL16_g08471</name>
</gene>
<dbReference type="SMART" id="SM00767">
    <property type="entry name" value="DCD"/>
    <property type="match status" value="1"/>
</dbReference>
<organism evidence="2 3">
    <name type="scientific">Triparma laevis f. inornata</name>
    <dbReference type="NCBI Taxonomy" id="1714386"/>
    <lineage>
        <taxon>Eukaryota</taxon>
        <taxon>Sar</taxon>
        <taxon>Stramenopiles</taxon>
        <taxon>Ochrophyta</taxon>
        <taxon>Bolidophyceae</taxon>
        <taxon>Parmales</taxon>
        <taxon>Triparmaceae</taxon>
        <taxon>Triparma</taxon>
    </lineage>
</organism>
<dbReference type="EMBL" id="BLQM01000279">
    <property type="protein sequence ID" value="GMH80256.1"/>
    <property type="molecule type" value="Genomic_DNA"/>
</dbReference>
<protein>
    <recommendedName>
        <fullName evidence="1">DCD domain-containing protein</fullName>
    </recommendedName>
</protein>
<evidence type="ECO:0000313" key="3">
    <source>
        <dbReference type="Proteomes" id="UP001162640"/>
    </source>
</evidence>
<dbReference type="InterPro" id="IPR025605">
    <property type="entry name" value="OST-HTH/LOTUS_dom"/>
</dbReference>
<comment type="caution">
    <text evidence="2">The sequence shown here is derived from an EMBL/GenBank/DDBJ whole genome shotgun (WGS) entry which is preliminary data.</text>
</comment>
<feature type="domain" description="DCD" evidence="1">
    <location>
        <begin position="202"/>
        <end position="327"/>
    </location>
</feature>
<dbReference type="PROSITE" id="PS51222">
    <property type="entry name" value="DCD"/>
    <property type="match status" value="1"/>
</dbReference>
<dbReference type="AlphaFoldDB" id="A0A9W7AWG2"/>
<dbReference type="Pfam" id="PF10539">
    <property type="entry name" value="Dev_Cell_Death"/>
    <property type="match status" value="1"/>
</dbReference>
<evidence type="ECO:0000259" key="1">
    <source>
        <dbReference type="PROSITE" id="PS51222"/>
    </source>
</evidence>
<proteinExistence type="predicted"/>
<dbReference type="InterPro" id="IPR013989">
    <property type="entry name" value="Dev_and_cell_death_domain"/>
</dbReference>
<evidence type="ECO:0000313" key="2">
    <source>
        <dbReference type="EMBL" id="GMH80256.1"/>
    </source>
</evidence>
<sequence length="630" mass="69357">MGFNQPAGAAPSYGAPAYGYDQAMQFKQAGPATKLHPQNSYVRSPKDKHQLRPDVVTEIVKFVQRRFECKVGRDFGEADAIQEFLEQEFNVVVHDTVKQWWYRGGRQGNVLTVSPMPVPPPVATVGSGLTGVGGTSLSLGVGGIGGTSLSGMGGLGGFGGDFSLSTPAPIAAPPGRKGSNPQGASLVSSLSDETKVPTVVAATRAAWVFNCTDATRVECVQRRLFGCPAPKNYERMNPGDIIYLSNVTQRTIEGPFRALTSITKDIIPDAWAGRYMWQVSVDKLGDNIIRVSRDDVSKITGYGNNRSKIYYFNDKQHRQVSVDKLGDNIIRVSRDDVSKITGYGNNRSKIYYFNDKQHRQVLTLLTERGYKDGCEGGSNSVIQALKALSLNAPTRSTPEPSGSSGVGHGKFNESWAAKENAKIPPGQPLPSQLRAWIIEVCNLKKGQDKVNCGYVGDQVKKRFGAFDFNEYPGNFTRLHEFVQSLGFVVEVFDKHPYVHTKFDQLAGRVDPSAISPALTLKLEQRQNTTTGKRDATANNDRNSFANKHVQDAAVADGKNVTLAVILKTMNEILLNYDDRRVNSGQMNDNLKKRFPSFNHQEHGYVKFHEFCEGVGFKVIIWNGHPWVCEK</sequence>
<reference evidence="3" key="1">
    <citation type="journal article" date="2023" name="Commun. Biol.">
        <title>Genome analysis of Parmales, the sister group of diatoms, reveals the evolutionary specialization of diatoms from phago-mixotrophs to photoautotrophs.</title>
        <authorList>
            <person name="Ban H."/>
            <person name="Sato S."/>
            <person name="Yoshikawa S."/>
            <person name="Yamada K."/>
            <person name="Nakamura Y."/>
            <person name="Ichinomiya M."/>
            <person name="Sato N."/>
            <person name="Blanc-Mathieu R."/>
            <person name="Endo H."/>
            <person name="Kuwata A."/>
            <person name="Ogata H."/>
        </authorList>
    </citation>
    <scope>NUCLEOTIDE SEQUENCE [LARGE SCALE GENOMIC DNA]</scope>
</reference>